<evidence type="ECO:0000256" key="2">
    <source>
        <dbReference type="ARBA" id="ARBA00023315"/>
    </source>
</evidence>
<evidence type="ECO:0000256" key="1">
    <source>
        <dbReference type="ARBA" id="ARBA00022679"/>
    </source>
</evidence>
<dbReference type="Proteomes" id="UP000323317">
    <property type="component" value="Unassembled WGS sequence"/>
</dbReference>
<comment type="caution">
    <text evidence="4">The sequence shown here is derived from an EMBL/GenBank/DDBJ whole genome shotgun (WGS) entry which is preliminary data.</text>
</comment>
<dbReference type="InterPro" id="IPR050832">
    <property type="entry name" value="Bact_Acetyltransf"/>
</dbReference>
<proteinExistence type="predicted"/>
<dbReference type="PANTHER" id="PTHR43877:SF2">
    <property type="entry name" value="AMINOALKYLPHOSPHONATE N-ACETYLTRANSFERASE-RELATED"/>
    <property type="match status" value="1"/>
</dbReference>
<dbReference type="InterPro" id="IPR016181">
    <property type="entry name" value="Acyl_CoA_acyltransferase"/>
</dbReference>
<sequence length="166" mass="18767">MIIREAEAGEAEELISLIKEVEASSRFMLMEPGERKTTSEGQRKQLERITNQENSTVLVAEKDGRLIGYLFAIGGNTLRTKHSAYLAIGIAESCRGQGAGTSLFQWIEEWAARHKISRLELTAVTENQEGVALYKNRGFEIEGTKRNSLFIKGRFFNEYYMSKLLV</sequence>
<evidence type="ECO:0000313" key="5">
    <source>
        <dbReference type="Proteomes" id="UP000323317"/>
    </source>
</evidence>
<dbReference type="PANTHER" id="PTHR43877">
    <property type="entry name" value="AMINOALKYLPHOSPHONATE N-ACETYLTRANSFERASE-RELATED-RELATED"/>
    <property type="match status" value="1"/>
</dbReference>
<dbReference type="RefSeq" id="WP_148945026.1">
    <property type="nucleotide sequence ID" value="NZ_JBNIKK010000007.1"/>
</dbReference>
<name>A0A5D4KKJ0_9BACI</name>
<dbReference type="SUPFAM" id="SSF55729">
    <property type="entry name" value="Acyl-CoA N-acyltransferases (Nat)"/>
    <property type="match status" value="1"/>
</dbReference>
<dbReference type="GO" id="GO:0016747">
    <property type="term" value="F:acyltransferase activity, transferring groups other than amino-acyl groups"/>
    <property type="evidence" value="ECO:0007669"/>
    <property type="project" value="InterPro"/>
</dbReference>
<reference evidence="4 5" key="1">
    <citation type="submission" date="2019-08" db="EMBL/GenBank/DDBJ databases">
        <title>Bacillus genomes from the desert of Cuatro Cienegas, Coahuila.</title>
        <authorList>
            <person name="Olmedo-Alvarez G."/>
        </authorList>
    </citation>
    <scope>NUCLEOTIDE SEQUENCE [LARGE SCALE GENOMIC DNA]</scope>
    <source>
        <strain evidence="4 5">CH40_1T</strain>
    </source>
</reference>
<accession>A0A5D4KKJ0</accession>
<dbReference type="EMBL" id="VTEH01000001">
    <property type="protein sequence ID" value="TYR77410.1"/>
    <property type="molecule type" value="Genomic_DNA"/>
</dbReference>
<dbReference type="Pfam" id="PF00583">
    <property type="entry name" value="Acetyltransf_1"/>
    <property type="match status" value="1"/>
</dbReference>
<dbReference type="PROSITE" id="PS51186">
    <property type="entry name" value="GNAT"/>
    <property type="match status" value="1"/>
</dbReference>
<keyword evidence="2" id="KW-0012">Acyltransferase</keyword>
<dbReference type="InterPro" id="IPR000182">
    <property type="entry name" value="GNAT_dom"/>
</dbReference>
<gene>
    <name evidence="4" type="ORF">FZC79_00910</name>
</gene>
<evidence type="ECO:0000313" key="4">
    <source>
        <dbReference type="EMBL" id="TYR77410.1"/>
    </source>
</evidence>
<dbReference type="Gene3D" id="3.40.630.30">
    <property type="match status" value="1"/>
</dbReference>
<feature type="domain" description="N-acetyltransferase" evidence="3">
    <location>
        <begin position="1"/>
        <end position="166"/>
    </location>
</feature>
<dbReference type="CDD" id="cd04301">
    <property type="entry name" value="NAT_SF"/>
    <property type="match status" value="1"/>
</dbReference>
<dbReference type="AlphaFoldDB" id="A0A5D4KKJ0"/>
<evidence type="ECO:0000259" key="3">
    <source>
        <dbReference type="PROSITE" id="PS51186"/>
    </source>
</evidence>
<organism evidence="4 5">
    <name type="scientific">Rossellomorea vietnamensis</name>
    <dbReference type="NCBI Taxonomy" id="218284"/>
    <lineage>
        <taxon>Bacteria</taxon>
        <taxon>Bacillati</taxon>
        <taxon>Bacillota</taxon>
        <taxon>Bacilli</taxon>
        <taxon>Bacillales</taxon>
        <taxon>Bacillaceae</taxon>
        <taxon>Rossellomorea</taxon>
    </lineage>
</organism>
<protein>
    <submittedName>
        <fullName evidence="4">GNAT family N-acetyltransferase</fullName>
    </submittedName>
</protein>
<keyword evidence="1 4" id="KW-0808">Transferase</keyword>